<sequence>MPASQFQKTYTEEQETIAEANASTSAEVTVEAGGSYYGITASVKSSNELSFKYSSSTTTKESLENQGTAATCPSTSFSSTQRFDAK</sequence>
<evidence type="ECO:0000313" key="3">
    <source>
        <dbReference type="Proteomes" id="UP000293360"/>
    </source>
</evidence>
<dbReference type="AlphaFoldDB" id="A0A4Q4TCR9"/>
<accession>A0A4Q4TCR9</accession>
<name>A0A4Q4TCR9_9PEZI</name>
<reference evidence="2 3" key="1">
    <citation type="submission" date="2018-06" db="EMBL/GenBank/DDBJ databases">
        <title>Complete Genomes of Monosporascus.</title>
        <authorList>
            <person name="Robinson A.J."/>
            <person name="Natvig D.O."/>
        </authorList>
    </citation>
    <scope>NUCLEOTIDE SEQUENCE [LARGE SCALE GENOMIC DNA]</scope>
    <source>
        <strain evidence="2 3">CBS 110550</strain>
    </source>
</reference>
<dbReference type="STRING" id="155417.A0A4Q4TCR9"/>
<keyword evidence="3" id="KW-1185">Reference proteome</keyword>
<gene>
    <name evidence="2" type="ORF">DL764_004424</name>
</gene>
<dbReference type="EMBL" id="QJNU01000208">
    <property type="protein sequence ID" value="RYP04485.1"/>
    <property type="molecule type" value="Genomic_DNA"/>
</dbReference>
<evidence type="ECO:0000313" key="2">
    <source>
        <dbReference type="EMBL" id="RYP04485.1"/>
    </source>
</evidence>
<organism evidence="2 3">
    <name type="scientific">Monosporascus ibericus</name>
    <dbReference type="NCBI Taxonomy" id="155417"/>
    <lineage>
        <taxon>Eukaryota</taxon>
        <taxon>Fungi</taxon>
        <taxon>Dikarya</taxon>
        <taxon>Ascomycota</taxon>
        <taxon>Pezizomycotina</taxon>
        <taxon>Sordariomycetes</taxon>
        <taxon>Xylariomycetidae</taxon>
        <taxon>Xylariales</taxon>
        <taxon>Xylariales incertae sedis</taxon>
        <taxon>Monosporascus</taxon>
    </lineage>
</organism>
<dbReference type="OrthoDB" id="4540679at2759"/>
<feature type="region of interest" description="Disordered" evidence="1">
    <location>
        <begin position="58"/>
        <end position="86"/>
    </location>
</feature>
<evidence type="ECO:0000256" key="1">
    <source>
        <dbReference type="SAM" id="MobiDB-lite"/>
    </source>
</evidence>
<comment type="caution">
    <text evidence="2">The sequence shown here is derived from an EMBL/GenBank/DDBJ whole genome shotgun (WGS) entry which is preliminary data.</text>
</comment>
<dbReference type="Proteomes" id="UP000293360">
    <property type="component" value="Unassembled WGS sequence"/>
</dbReference>
<proteinExistence type="predicted"/>
<protein>
    <submittedName>
        <fullName evidence="2">Uncharacterized protein</fullName>
    </submittedName>
</protein>